<dbReference type="InterPro" id="IPR052062">
    <property type="entry name" value="Murein_DD/LD_carboxypeptidase"/>
</dbReference>
<dbReference type="InterPro" id="IPR000064">
    <property type="entry name" value="NLP_P60_dom"/>
</dbReference>
<feature type="domain" description="NlpC/P60" evidence="7">
    <location>
        <begin position="68"/>
        <end position="189"/>
    </location>
</feature>
<proteinExistence type="inferred from homology"/>
<name>A0A4Q7VHF4_9BACT</name>
<dbReference type="Proteomes" id="UP000293562">
    <property type="component" value="Unassembled WGS sequence"/>
</dbReference>
<comment type="caution">
    <text evidence="8">The sequence shown here is derived from an EMBL/GenBank/DDBJ whole genome shotgun (WGS) entry which is preliminary data.</text>
</comment>
<accession>A0A4Q7VHF4</accession>
<dbReference type="InterPro" id="IPR038765">
    <property type="entry name" value="Papain-like_cys_pep_sf"/>
</dbReference>
<keyword evidence="9" id="KW-1185">Reference proteome</keyword>
<organism evidence="8 9">
    <name type="scientific">Ancylomarina subtilis</name>
    <dbReference type="NCBI Taxonomy" id="1639035"/>
    <lineage>
        <taxon>Bacteria</taxon>
        <taxon>Pseudomonadati</taxon>
        <taxon>Bacteroidota</taxon>
        <taxon>Bacteroidia</taxon>
        <taxon>Marinilabiliales</taxon>
        <taxon>Marinifilaceae</taxon>
        <taxon>Ancylomarina</taxon>
    </lineage>
</organism>
<gene>
    <name evidence="8" type="ORF">EV201_0134</name>
</gene>
<sequence length="195" mass="22567">MPKKILFLIVISLFIASCSTHKHIPQQTKKQTVRKQNSGVKIIEQEAEEPSIEQDTIVHINRAQELEPTIKNKLEKEYLKYKGVPYKYGGTSAKGFDCSGFVQLTYKKTFNIELPRSTRQMLKEGVEVSKNKLKIGDLVFFKPNNTYRHVGIYMGENLFIHVSTKRGVMKSNLKMTYWLKHYLTSRRILKPNEGS</sequence>
<protein>
    <submittedName>
        <fullName evidence="8">Cell wall-associated NlpC family hydrolase</fullName>
    </submittedName>
</protein>
<evidence type="ECO:0000256" key="5">
    <source>
        <dbReference type="ARBA" id="ARBA00022807"/>
    </source>
</evidence>
<dbReference type="SUPFAM" id="SSF54001">
    <property type="entry name" value="Cysteine proteinases"/>
    <property type="match status" value="1"/>
</dbReference>
<reference evidence="8 9" key="1">
    <citation type="submission" date="2019-02" db="EMBL/GenBank/DDBJ databases">
        <title>Genomic Encyclopedia of Type Strains, Phase IV (KMG-IV): sequencing the most valuable type-strain genomes for metagenomic binning, comparative biology and taxonomic classification.</title>
        <authorList>
            <person name="Goeker M."/>
        </authorList>
    </citation>
    <scope>NUCLEOTIDE SEQUENCE [LARGE SCALE GENOMIC DNA]</scope>
    <source>
        <strain evidence="8 9">DSM 28825</strain>
    </source>
</reference>
<keyword evidence="2" id="KW-0645">Protease</keyword>
<evidence type="ECO:0000256" key="3">
    <source>
        <dbReference type="ARBA" id="ARBA00022729"/>
    </source>
</evidence>
<dbReference type="OrthoDB" id="9807055at2"/>
<dbReference type="PROSITE" id="PS51935">
    <property type="entry name" value="NLPC_P60"/>
    <property type="match status" value="1"/>
</dbReference>
<feature type="signal peptide" evidence="6">
    <location>
        <begin position="1"/>
        <end position="22"/>
    </location>
</feature>
<keyword evidence="3 6" id="KW-0732">Signal</keyword>
<dbReference type="Gene3D" id="3.90.1720.10">
    <property type="entry name" value="endopeptidase domain like (from Nostoc punctiforme)"/>
    <property type="match status" value="1"/>
</dbReference>
<dbReference type="RefSeq" id="WP_130305474.1">
    <property type="nucleotide sequence ID" value="NZ_SHKN01000001.1"/>
</dbReference>
<evidence type="ECO:0000256" key="2">
    <source>
        <dbReference type="ARBA" id="ARBA00022670"/>
    </source>
</evidence>
<dbReference type="Pfam" id="PF00877">
    <property type="entry name" value="NLPC_P60"/>
    <property type="match status" value="1"/>
</dbReference>
<evidence type="ECO:0000259" key="7">
    <source>
        <dbReference type="PROSITE" id="PS51935"/>
    </source>
</evidence>
<dbReference type="PROSITE" id="PS51257">
    <property type="entry name" value="PROKAR_LIPOPROTEIN"/>
    <property type="match status" value="1"/>
</dbReference>
<evidence type="ECO:0000313" key="9">
    <source>
        <dbReference type="Proteomes" id="UP000293562"/>
    </source>
</evidence>
<dbReference type="PANTHER" id="PTHR47360:SF1">
    <property type="entry name" value="ENDOPEPTIDASE NLPC-RELATED"/>
    <property type="match status" value="1"/>
</dbReference>
<evidence type="ECO:0000256" key="1">
    <source>
        <dbReference type="ARBA" id="ARBA00007074"/>
    </source>
</evidence>
<dbReference type="PANTHER" id="PTHR47360">
    <property type="entry name" value="MUREIN DD-ENDOPEPTIDASE MEPS/MUREIN LD-CARBOXYPEPTIDASE"/>
    <property type="match status" value="1"/>
</dbReference>
<keyword evidence="4 8" id="KW-0378">Hydrolase</keyword>
<evidence type="ECO:0000256" key="6">
    <source>
        <dbReference type="SAM" id="SignalP"/>
    </source>
</evidence>
<dbReference type="AlphaFoldDB" id="A0A4Q7VHF4"/>
<dbReference type="GO" id="GO:0006508">
    <property type="term" value="P:proteolysis"/>
    <property type="evidence" value="ECO:0007669"/>
    <property type="project" value="UniProtKB-KW"/>
</dbReference>
<evidence type="ECO:0000313" key="8">
    <source>
        <dbReference type="EMBL" id="RZT95511.1"/>
    </source>
</evidence>
<dbReference type="GO" id="GO:0008234">
    <property type="term" value="F:cysteine-type peptidase activity"/>
    <property type="evidence" value="ECO:0007669"/>
    <property type="project" value="UniProtKB-KW"/>
</dbReference>
<dbReference type="EMBL" id="SHKN01000001">
    <property type="protein sequence ID" value="RZT95511.1"/>
    <property type="molecule type" value="Genomic_DNA"/>
</dbReference>
<feature type="chain" id="PRO_5020627766" evidence="6">
    <location>
        <begin position="23"/>
        <end position="195"/>
    </location>
</feature>
<evidence type="ECO:0000256" key="4">
    <source>
        <dbReference type="ARBA" id="ARBA00022801"/>
    </source>
</evidence>
<keyword evidence="5" id="KW-0788">Thiol protease</keyword>
<comment type="similarity">
    <text evidence="1">Belongs to the peptidase C40 family.</text>
</comment>